<evidence type="ECO:0000313" key="3">
    <source>
        <dbReference type="Proteomes" id="UP000770661"/>
    </source>
</evidence>
<name>A0A8J4XN27_CHIOP</name>
<sequence length="158" mass="17380">MDRPCLKAGGVEAETSNLCLRNFQCLMVPRLCWHASPVTGMARQGISQALYPSRGRNRGQTMAKRSTGPWDFDPGKSFPFPMKDGEPRRAPVLGFRFNPCVTVLLLYPSGKLSDVGGIGTRDGTSALPGLQRWQSRRGGLRKRSQLEPCQLLLPPPLS</sequence>
<protein>
    <submittedName>
        <fullName evidence="2">Uncharacterized protein</fullName>
    </submittedName>
</protein>
<keyword evidence="3" id="KW-1185">Reference proteome</keyword>
<dbReference type="Proteomes" id="UP000770661">
    <property type="component" value="Unassembled WGS sequence"/>
</dbReference>
<dbReference type="AlphaFoldDB" id="A0A8J4XN27"/>
<dbReference type="EMBL" id="JACEEZ010025225">
    <property type="protein sequence ID" value="KAG0703189.1"/>
    <property type="molecule type" value="Genomic_DNA"/>
</dbReference>
<gene>
    <name evidence="2" type="ORF">GWK47_024914</name>
</gene>
<proteinExistence type="predicted"/>
<feature type="region of interest" description="Disordered" evidence="1">
    <location>
        <begin position="52"/>
        <end position="84"/>
    </location>
</feature>
<organism evidence="2 3">
    <name type="scientific">Chionoecetes opilio</name>
    <name type="common">Atlantic snow crab</name>
    <name type="synonym">Cancer opilio</name>
    <dbReference type="NCBI Taxonomy" id="41210"/>
    <lineage>
        <taxon>Eukaryota</taxon>
        <taxon>Metazoa</taxon>
        <taxon>Ecdysozoa</taxon>
        <taxon>Arthropoda</taxon>
        <taxon>Crustacea</taxon>
        <taxon>Multicrustacea</taxon>
        <taxon>Malacostraca</taxon>
        <taxon>Eumalacostraca</taxon>
        <taxon>Eucarida</taxon>
        <taxon>Decapoda</taxon>
        <taxon>Pleocyemata</taxon>
        <taxon>Brachyura</taxon>
        <taxon>Eubrachyura</taxon>
        <taxon>Majoidea</taxon>
        <taxon>Majidae</taxon>
        <taxon>Chionoecetes</taxon>
    </lineage>
</organism>
<evidence type="ECO:0000256" key="1">
    <source>
        <dbReference type="SAM" id="MobiDB-lite"/>
    </source>
</evidence>
<reference evidence="2" key="1">
    <citation type="submission" date="2020-07" db="EMBL/GenBank/DDBJ databases">
        <title>The High-quality genome of the commercially important snow crab, Chionoecetes opilio.</title>
        <authorList>
            <person name="Jeong J.-H."/>
            <person name="Ryu S."/>
        </authorList>
    </citation>
    <scope>NUCLEOTIDE SEQUENCE</scope>
    <source>
        <strain evidence="2">MADBK_172401_WGS</strain>
        <tissue evidence="2">Digestive gland</tissue>
    </source>
</reference>
<comment type="caution">
    <text evidence="2">The sequence shown here is derived from an EMBL/GenBank/DDBJ whole genome shotgun (WGS) entry which is preliminary data.</text>
</comment>
<accession>A0A8J4XN27</accession>
<evidence type="ECO:0000313" key="2">
    <source>
        <dbReference type="EMBL" id="KAG0703189.1"/>
    </source>
</evidence>